<sequence>TIVGESGSGKSTLLEMLYGFSPDRGLVLIDEIPKSDVDMRAYREGVAVANQFYAVESASFFENVISEQTPFDKAVFEEVVREHGFESWLRKVSGADDSEPLDTLVRRVVLNRDATLSGGERKRFGMMAIDYRMRVAPDTIKMILLDEPTFGADQMLKPVIFSMIARWREEHPDKTIVVVNHDPAFFDYLSDDSRVLGIEKDGTLSQNETLASAREHKNRPFHQVFVKAKSASSS</sequence>
<dbReference type="GO" id="GO:0005886">
    <property type="term" value="C:plasma membrane"/>
    <property type="evidence" value="ECO:0007669"/>
    <property type="project" value="TreeGrafter"/>
</dbReference>
<accession>A0A0G1XV96</accession>
<feature type="domain" description="ABC transporter" evidence="1">
    <location>
        <begin position="2"/>
        <end position="149"/>
    </location>
</feature>
<gene>
    <name evidence="2" type="ORF">UY82_C0057G0001</name>
</gene>
<evidence type="ECO:0000259" key="1">
    <source>
        <dbReference type="Pfam" id="PF00005"/>
    </source>
</evidence>
<reference evidence="2 3" key="1">
    <citation type="journal article" date="2015" name="Nature">
        <title>rRNA introns, odd ribosomes, and small enigmatic genomes across a large radiation of phyla.</title>
        <authorList>
            <person name="Brown C.T."/>
            <person name="Hug L.A."/>
            <person name="Thomas B.C."/>
            <person name="Sharon I."/>
            <person name="Castelle C.J."/>
            <person name="Singh A."/>
            <person name="Wilkins M.J."/>
            <person name="Williams K.H."/>
            <person name="Banfield J.F."/>
        </authorList>
    </citation>
    <scope>NUCLEOTIDE SEQUENCE [LARGE SCALE GENOMIC DNA]</scope>
</reference>
<dbReference type="GO" id="GO:0022857">
    <property type="term" value="F:transmembrane transporter activity"/>
    <property type="evidence" value="ECO:0007669"/>
    <property type="project" value="TreeGrafter"/>
</dbReference>
<dbReference type="AlphaFoldDB" id="A0A0G1XV96"/>
<proteinExistence type="predicted"/>
<evidence type="ECO:0000313" key="2">
    <source>
        <dbReference type="EMBL" id="KKW34855.1"/>
    </source>
</evidence>
<dbReference type="EMBL" id="LCRN01000057">
    <property type="protein sequence ID" value="KKW34855.1"/>
    <property type="molecule type" value="Genomic_DNA"/>
</dbReference>
<name>A0A0G1XV96_9BACT</name>
<dbReference type="GO" id="GO:0016887">
    <property type="term" value="F:ATP hydrolysis activity"/>
    <property type="evidence" value="ECO:0007669"/>
    <property type="project" value="InterPro"/>
</dbReference>
<dbReference type="InterPro" id="IPR003439">
    <property type="entry name" value="ABC_transporter-like_ATP-bd"/>
</dbReference>
<feature type="non-terminal residue" evidence="2">
    <location>
        <position position="1"/>
    </location>
</feature>
<dbReference type="Proteomes" id="UP000033865">
    <property type="component" value="Unassembled WGS sequence"/>
</dbReference>
<dbReference type="PANTHER" id="PTHR24220">
    <property type="entry name" value="IMPORT ATP-BINDING PROTEIN"/>
    <property type="match status" value="1"/>
</dbReference>
<dbReference type="GO" id="GO:0005524">
    <property type="term" value="F:ATP binding"/>
    <property type="evidence" value="ECO:0007669"/>
    <property type="project" value="InterPro"/>
</dbReference>
<evidence type="ECO:0000313" key="3">
    <source>
        <dbReference type="Proteomes" id="UP000033865"/>
    </source>
</evidence>
<dbReference type="Pfam" id="PF00005">
    <property type="entry name" value="ABC_tran"/>
    <property type="match status" value="1"/>
</dbReference>
<dbReference type="SUPFAM" id="SSF52540">
    <property type="entry name" value="P-loop containing nucleoside triphosphate hydrolases"/>
    <property type="match status" value="1"/>
</dbReference>
<comment type="caution">
    <text evidence="2">The sequence shown here is derived from an EMBL/GenBank/DDBJ whole genome shotgun (WGS) entry which is preliminary data.</text>
</comment>
<dbReference type="InterPro" id="IPR015854">
    <property type="entry name" value="ABC_transpr_LolD-like"/>
</dbReference>
<protein>
    <submittedName>
        <fullName evidence="2">Thiol reductant ABC exporter, CydD subunit</fullName>
    </submittedName>
</protein>
<dbReference type="Gene3D" id="3.40.50.300">
    <property type="entry name" value="P-loop containing nucleotide triphosphate hydrolases"/>
    <property type="match status" value="1"/>
</dbReference>
<organism evidence="2 3">
    <name type="scientific">Candidatus Uhrbacteria bacterium GW2011_GWC2_53_7</name>
    <dbReference type="NCBI Taxonomy" id="1618986"/>
    <lineage>
        <taxon>Bacteria</taxon>
        <taxon>Candidatus Uhriibacteriota</taxon>
    </lineage>
</organism>
<dbReference type="InterPro" id="IPR027417">
    <property type="entry name" value="P-loop_NTPase"/>
</dbReference>